<protein>
    <submittedName>
        <fullName evidence="1">Uncharacterized protein</fullName>
    </submittedName>
</protein>
<sequence>MRVRIRRSLCLGGTS</sequence>
<accession>A0A0A9H5B5</accession>
<name>A0A0A9H5B5_ARUDO</name>
<evidence type="ECO:0000313" key="1">
    <source>
        <dbReference type="EMBL" id="JAE32405.1"/>
    </source>
</evidence>
<organism evidence="1">
    <name type="scientific">Arundo donax</name>
    <name type="common">Giant reed</name>
    <name type="synonym">Donax arundinaceus</name>
    <dbReference type="NCBI Taxonomy" id="35708"/>
    <lineage>
        <taxon>Eukaryota</taxon>
        <taxon>Viridiplantae</taxon>
        <taxon>Streptophyta</taxon>
        <taxon>Embryophyta</taxon>
        <taxon>Tracheophyta</taxon>
        <taxon>Spermatophyta</taxon>
        <taxon>Magnoliopsida</taxon>
        <taxon>Liliopsida</taxon>
        <taxon>Poales</taxon>
        <taxon>Poaceae</taxon>
        <taxon>PACMAD clade</taxon>
        <taxon>Arundinoideae</taxon>
        <taxon>Arundineae</taxon>
        <taxon>Arundo</taxon>
    </lineage>
</organism>
<dbReference type="EMBL" id="GBRH01165491">
    <property type="protein sequence ID" value="JAE32405.1"/>
    <property type="molecule type" value="Transcribed_RNA"/>
</dbReference>
<reference evidence="1" key="1">
    <citation type="submission" date="2014-09" db="EMBL/GenBank/DDBJ databases">
        <authorList>
            <person name="Magalhaes I.L.F."/>
            <person name="Oliveira U."/>
            <person name="Santos F.R."/>
            <person name="Vidigal T.H.D.A."/>
            <person name="Brescovit A.D."/>
            <person name="Santos A.J."/>
        </authorList>
    </citation>
    <scope>NUCLEOTIDE SEQUENCE</scope>
    <source>
        <tissue evidence="1">Shoot tissue taken approximately 20 cm above the soil surface</tissue>
    </source>
</reference>
<proteinExistence type="predicted"/>
<reference evidence="1" key="2">
    <citation type="journal article" date="2015" name="Data Brief">
        <title>Shoot transcriptome of the giant reed, Arundo donax.</title>
        <authorList>
            <person name="Barrero R.A."/>
            <person name="Guerrero F.D."/>
            <person name="Moolhuijzen P."/>
            <person name="Goolsby J.A."/>
            <person name="Tidwell J."/>
            <person name="Bellgard S.E."/>
            <person name="Bellgard M.I."/>
        </authorList>
    </citation>
    <scope>NUCLEOTIDE SEQUENCE</scope>
    <source>
        <tissue evidence="1">Shoot tissue taken approximately 20 cm above the soil surface</tissue>
    </source>
</reference>